<dbReference type="EMBL" id="JBHTJW010000003">
    <property type="protein sequence ID" value="MFD0930733.1"/>
    <property type="molecule type" value="Genomic_DNA"/>
</dbReference>
<evidence type="ECO:0000313" key="1">
    <source>
        <dbReference type="EMBL" id="MFD0930733.1"/>
    </source>
</evidence>
<protein>
    <submittedName>
        <fullName evidence="1">CMP-N-acetylneuraminic acid synthetase</fullName>
    </submittedName>
</protein>
<dbReference type="Proteomes" id="UP001597106">
    <property type="component" value="Unassembled WGS sequence"/>
</dbReference>
<gene>
    <name evidence="1" type="ORF">ACFQ1T_13175</name>
</gene>
<dbReference type="SUPFAM" id="SSF53448">
    <property type="entry name" value="Nucleotide-diphospho-sugar transferases"/>
    <property type="match status" value="1"/>
</dbReference>
<dbReference type="RefSeq" id="WP_194747143.1">
    <property type="nucleotide sequence ID" value="NZ_JBHTJW010000003.1"/>
</dbReference>
<organism evidence="1 2">
    <name type="scientific">Methylophilus glucosoxydans</name>
    <dbReference type="NCBI Taxonomy" id="752553"/>
    <lineage>
        <taxon>Bacteria</taxon>
        <taxon>Pseudomonadati</taxon>
        <taxon>Pseudomonadota</taxon>
        <taxon>Betaproteobacteria</taxon>
        <taxon>Nitrosomonadales</taxon>
        <taxon>Methylophilaceae</taxon>
        <taxon>Methylophilus</taxon>
    </lineage>
</organism>
<keyword evidence="2" id="KW-1185">Reference proteome</keyword>
<evidence type="ECO:0000313" key="2">
    <source>
        <dbReference type="Proteomes" id="UP001597106"/>
    </source>
</evidence>
<proteinExistence type="predicted"/>
<sequence>MKIIIPLQTCSTRIPHKNIRPFYQDDSLFDIKAKQILTFEAPENVYVSSESVELVKPLCDKYGFHFMQRDASLTGNKIYQPDLVKALTDPLPGDDDIMWIQVTSPLFNQFKEALAVWKDVRNDYDSLVAVKPFKGHLLDGKGNPVNYGFGYWHKVSQDLPKLYSVLWSLFILKRETVNRFHYHIGVNPYLFETNHMVVDIDYHEDFELAGMIYTKLHGTI</sequence>
<dbReference type="InterPro" id="IPR050793">
    <property type="entry name" value="CMP-NeuNAc_synthase"/>
</dbReference>
<accession>A0ABW3GK38</accession>
<dbReference type="Gene3D" id="3.90.550.10">
    <property type="entry name" value="Spore Coat Polysaccharide Biosynthesis Protein SpsA, Chain A"/>
    <property type="match status" value="1"/>
</dbReference>
<dbReference type="PANTHER" id="PTHR21485">
    <property type="entry name" value="HAD SUPERFAMILY MEMBERS CMAS AND KDSC"/>
    <property type="match status" value="1"/>
</dbReference>
<dbReference type="PANTHER" id="PTHR21485:SF6">
    <property type="entry name" value="N-ACYLNEURAMINATE CYTIDYLYLTRANSFERASE-RELATED"/>
    <property type="match status" value="1"/>
</dbReference>
<dbReference type="InterPro" id="IPR029044">
    <property type="entry name" value="Nucleotide-diphossugar_trans"/>
</dbReference>
<name>A0ABW3GK38_9PROT</name>
<reference evidence="2" key="1">
    <citation type="journal article" date="2019" name="Int. J. Syst. Evol. Microbiol.">
        <title>The Global Catalogue of Microorganisms (GCM) 10K type strain sequencing project: providing services to taxonomists for standard genome sequencing and annotation.</title>
        <authorList>
            <consortium name="The Broad Institute Genomics Platform"/>
            <consortium name="The Broad Institute Genome Sequencing Center for Infectious Disease"/>
            <person name="Wu L."/>
            <person name="Ma J."/>
        </authorList>
    </citation>
    <scope>NUCLEOTIDE SEQUENCE [LARGE SCALE GENOMIC DNA]</scope>
    <source>
        <strain evidence="2">CCUG 59685</strain>
    </source>
</reference>
<comment type="caution">
    <text evidence="1">The sequence shown here is derived from an EMBL/GenBank/DDBJ whole genome shotgun (WGS) entry which is preliminary data.</text>
</comment>